<evidence type="ECO:0000313" key="2">
    <source>
        <dbReference type="Proteomes" id="UP000232693"/>
    </source>
</evidence>
<dbReference type="EMBL" id="CP025120">
    <property type="protein sequence ID" value="AUD78896.1"/>
    <property type="molecule type" value="Genomic_DNA"/>
</dbReference>
<dbReference type="Proteomes" id="UP000232693">
    <property type="component" value="Chromosome"/>
</dbReference>
<dbReference type="RefSeq" id="WP_106646741.1">
    <property type="nucleotide sequence ID" value="NZ_BMGO01000001.1"/>
</dbReference>
<dbReference type="KEGG" id="kpd:CW740_06400"/>
<organism evidence="1 2">
    <name type="scientific">Kangiella profundi</name>
    <dbReference type="NCBI Taxonomy" id="1561924"/>
    <lineage>
        <taxon>Bacteria</taxon>
        <taxon>Pseudomonadati</taxon>
        <taxon>Pseudomonadota</taxon>
        <taxon>Gammaproteobacteria</taxon>
        <taxon>Kangiellales</taxon>
        <taxon>Kangiellaceae</taxon>
        <taxon>Kangiella</taxon>
    </lineage>
</organism>
<sequence>MGKIFLLLTLILSASCASNTGIINIGEEKYFIAKQAATGFSGTGSIKTESLKEAAAYCTAQNKELNVIKLDENEGPYILGKYPRVELTFTCI</sequence>
<proteinExistence type="predicted"/>
<evidence type="ECO:0000313" key="1">
    <source>
        <dbReference type="EMBL" id="AUD78896.1"/>
    </source>
</evidence>
<reference evidence="1 2" key="1">
    <citation type="submission" date="2017-12" db="EMBL/GenBank/DDBJ databases">
        <title>Kangiella profundi FT102 completed genome.</title>
        <authorList>
            <person name="Xu J."/>
            <person name="Wang J."/>
            <person name="Lu Y."/>
        </authorList>
    </citation>
    <scope>NUCLEOTIDE SEQUENCE [LARGE SCALE GENOMIC DNA]</scope>
    <source>
        <strain evidence="1 2">FT102</strain>
    </source>
</reference>
<dbReference type="PROSITE" id="PS51257">
    <property type="entry name" value="PROKAR_LIPOPROTEIN"/>
    <property type="match status" value="1"/>
</dbReference>
<accession>A0A2K9AET4</accession>
<protein>
    <submittedName>
        <fullName evidence="1">Uncharacterized protein</fullName>
    </submittedName>
</protein>
<dbReference type="OrthoDB" id="6064963at2"/>
<gene>
    <name evidence="1" type="ORF">CW740_06400</name>
</gene>
<keyword evidence="2" id="KW-1185">Reference proteome</keyword>
<dbReference type="AlphaFoldDB" id="A0A2K9AET4"/>
<name>A0A2K9AET4_9GAMM</name>